<accession>A0A828Z2I8</accession>
<sequence>MYRNPPRMNSFTNLRELEPEFYYAENPLEIKPGSDEIEPKIA</sequence>
<organism evidence="1 2">
    <name type="scientific">Leptospira weilii str. 2006001853</name>
    <dbReference type="NCBI Taxonomy" id="1001589"/>
    <lineage>
        <taxon>Bacteria</taxon>
        <taxon>Pseudomonadati</taxon>
        <taxon>Spirochaetota</taxon>
        <taxon>Spirochaetia</taxon>
        <taxon>Leptospirales</taxon>
        <taxon>Leptospiraceae</taxon>
        <taxon>Leptospira</taxon>
    </lineage>
</organism>
<dbReference type="AlphaFoldDB" id="A0A828Z2I8"/>
<dbReference type="Proteomes" id="UP000001338">
    <property type="component" value="Unassembled WGS sequence"/>
</dbReference>
<gene>
    <name evidence="1" type="ORF">LEP1GSC036_2880</name>
</gene>
<name>A0A828Z2I8_9LEPT</name>
<comment type="caution">
    <text evidence="1">The sequence shown here is derived from an EMBL/GenBank/DDBJ whole genome shotgun (WGS) entry which is preliminary data.</text>
</comment>
<dbReference type="EMBL" id="AFLV02000017">
    <property type="protein sequence ID" value="EKR65489.1"/>
    <property type="molecule type" value="Genomic_DNA"/>
</dbReference>
<reference evidence="1 2" key="1">
    <citation type="submission" date="2012-10" db="EMBL/GenBank/DDBJ databases">
        <authorList>
            <person name="Harkins D.M."/>
            <person name="Durkin A.S."/>
            <person name="Brinkac L.M."/>
            <person name="Haft D.H."/>
            <person name="Selengut J.D."/>
            <person name="Sanka R."/>
            <person name="DePew J."/>
            <person name="Purushe J."/>
            <person name="Whelen A.C."/>
            <person name="Vinetz J.M."/>
            <person name="Sutton G.G."/>
            <person name="Nierman W.C."/>
            <person name="Fouts D.E."/>
        </authorList>
    </citation>
    <scope>NUCLEOTIDE SEQUENCE [LARGE SCALE GENOMIC DNA]</scope>
    <source>
        <strain evidence="1 2">2006001853</strain>
    </source>
</reference>
<evidence type="ECO:0000313" key="2">
    <source>
        <dbReference type="Proteomes" id="UP000001338"/>
    </source>
</evidence>
<protein>
    <submittedName>
        <fullName evidence="1">Uncharacterized protein</fullName>
    </submittedName>
</protein>
<evidence type="ECO:0000313" key="1">
    <source>
        <dbReference type="EMBL" id="EKR65489.1"/>
    </source>
</evidence>
<proteinExistence type="predicted"/>